<dbReference type="OrthoDB" id="10281641at2759"/>
<protein>
    <submittedName>
        <fullName evidence="1">Uncharacterized protein</fullName>
    </submittedName>
</protein>
<evidence type="ECO:0000313" key="1">
    <source>
        <dbReference type="EMBL" id="KAG7385295.1"/>
    </source>
</evidence>
<keyword evidence="2" id="KW-1185">Reference proteome</keyword>
<proteinExistence type="predicted"/>
<reference evidence="1" key="1">
    <citation type="submission" date="2021-02" db="EMBL/GenBank/DDBJ databases">
        <authorList>
            <person name="Palmer J.M."/>
        </authorList>
    </citation>
    <scope>NUCLEOTIDE SEQUENCE</scope>
    <source>
        <strain evidence="1">SCRP734</strain>
    </source>
</reference>
<dbReference type="AlphaFoldDB" id="A0A8T1VVF5"/>
<comment type="caution">
    <text evidence="1">The sequence shown here is derived from an EMBL/GenBank/DDBJ whole genome shotgun (WGS) entry which is preliminary data.</text>
</comment>
<dbReference type="Proteomes" id="UP000694044">
    <property type="component" value="Unassembled WGS sequence"/>
</dbReference>
<dbReference type="EMBL" id="JAGDFM010000125">
    <property type="protein sequence ID" value="KAG7385295.1"/>
    <property type="molecule type" value="Genomic_DNA"/>
</dbReference>
<evidence type="ECO:0000313" key="2">
    <source>
        <dbReference type="Proteomes" id="UP000694044"/>
    </source>
</evidence>
<gene>
    <name evidence="1" type="ORF">PHYPSEUDO_001669</name>
</gene>
<accession>A0A8T1VVF5</accession>
<sequence>MHEMDANPSCHVLKVPSILRMHSARFVEEWASAIEILDRVGETSPSELTGRSVINKVVLFAAWELNYEQVSDLNVFLESSDQPRGGYTMQSETSFTLNPTTMIRTLLQGNSSTVK</sequence>
<name>A0A8T1VVF5_9STRA</name>
<organism evidence="1 2">
    <name type="scientific">Phytophthora pseudosyringae</name>
    <dbReference type="NCBI Taxonomy" id="221518"/>
    <lineage>
        <taxon>Eukaryota</taxon>
        <taxon>Sar</taxon>
        <taxon>Stramenopiles</taxon>
        <taxon>Oomycota</taxon>
        <taxon>Peronosporomycetes</taxon>
        <taxon>Peronosporales</taxon>
        <taxon>Peronosporaceae</taxon>
        <taxon>Phytophthora</taxon>
    </lineage>
</organism>